<reference evidence="2" key="1">
    <citation type="journal article" date="2015" name="Nature">
        <title>Complex archaea that bridge the gap between prokaryotes and eukaryotes.</title>
        <authorList>
            <person name="Spang A."/>
            <person name="Saw J.H."/>
            <person name="Jorgensen S.L."/>
            <person name="Zaremba-Niedzwiedzka K."/>
            <person name="Martijn J."/>
            <person name="Lind A.E."/>
            <person name="van Eijk R."/>
            <person name="Schleper C."/>
            <person name="Guy L."/>
            <person name="Ettema T.J."/>
        </authorList>
    </citation>
    <scope>NUCLEOTIDE SEQUENCE</scope>
</reference>
<gene>
    <name evidence="2" type="ORF">LCGC14_1477010</name>
</gene>
<proteinExistence type="predicted"/>
<dbReference type="AlphaFoldDB" id="A0A0F9JBE2"/>
<feature type="region of interest" description="Disordered" evidence="1">
    <location>
        <begin position="64"/>
        <end position="87"/>
    </location>
</feature>
<comment type="caution">
    <text evidence="2">The sequence shown here is derived from an EMBL/GenBank/DDBJ whole genome shotgun (WGS) entry which is preliminary data.</text>
</comment>
<accession>A0A0F9JBE2</accession>
<organism evidence="2">
    <name type="scientific">marine sediment metagenome</name>
    <dbReference type="NCBI Taxonomy" id="412755"/>
    <lineage>
        <taxon>unclassified sequences</taxon>
        <taxon>metagenomes</taxon>
        <taxon>ecological metagenomes</taxon>
    </lineage>
</organism>
<sequence length="259" mass="27980">MSELIPVGDGVVPNSAQTAPNEIASESHGLEAELNVLKESIASMKADQTRTLDMFQQMFAHIEQDRAQPTASTATEQTAPAGPQMPASEDLDIMSMSQAMDAMTQVISHTVGQQVAAAIQPVTEQIEAVSKEFHTNSAQDQIGRARGSFKDFDEWQDEIRAEVENMKVPDLAKAYQLARGANPEKAARMDTKYNVTATTPSAEQELQKFFPQRPGQKGGVPKMGNLKVRDGVSAAFAQHGGDILKLQEAAGDDHFQLAG</sequence>
<name>A0A0F9JBE2_9ZZZZ</name>
<feature type="compositionally biased region" description="Polar residues" evidence="1">
    <location>
        <begin position="67"/>
        <end position="78"/>
    </location>
</feature>
<protein>
    <submittedName>
        <fullName evidence="2">Uncharacterized protein</fullName>
    </submittedName>
</protein>
<dbReference type="EMBL" id="LAZR01010455">
    <property type="protein sequence ID" value="KKM66853.1"/>
    <property type="molecule type" value="Genomic_DNA"/>
</dbReference>
<evidence type="ECO:0000313" key="2">
    <source>
        <dbReference type="EMBL" id="KKM66853.1"/>
    </source>
</evidence>
<evidence type="ECO:0000256" key="1">
    <source>
        <dbReference type="SAM" id="MobiDB-lite"/>
    </source>
</evidence>